<dbReference type="PANTHER" id="PTHR43071">
    <property type="entry name" value="2-AMINO-4-HYDROXY-6-HYDROXYMETHYLDIHYDROPTERIDINE PYROPHOSPHOKINASE"/>
    <property type="match status" value="1"/>
</dbReference>
<evidence type="ECO:0000256" key="9">
    <source>
        <dbReference type="ARBA" id="ARBA00022909"/>
    </source>
</evidence>
<dbReference type="Pfam" id="PF01288">
    <property type="entry name" value="HPPK"/>
    <property type="match status" value="1"/>
</dbReference>
<dbReference type="GO" id="GO:0005524">
    <property type="term" value="F:ATP binding"/>
    <property type="evidence" value="ECO:0007669"/>
    <property type="project" value="UniProtKB-KW"/>
</dbReference>
<dbReference type="PANTHER" id="PTHR43071:SF1">
    <property type="entry name" value="2-AMINO-4-HYDROXY-6-HYDROXYMETHYLDIHYDROPTERIDINE PYROPHOSPHOKINASE"/>
    <property type="match status" value="1"/>
</dbReference>
<evidence type="ECO:0000256" key="5">
    <source>
        <dbReference type="ARBA" id="ARBA00022679"/>
    </source>
</evidence>
<dbReference type="GO" id="GO:0003848">
    <property type="term" value="F:2-amino-4-hydroxy-6-hydroxymethyldihydropteridine diphosphokinase activity"/>
    <property type="evidence" value="ECO:0007669"/>
    <property type="project" value="UniProtKB-EC"/>
</dbReference>
<dbReference type="InterPro" id="IPR035907">
    <property type="entry name" value="Hppk_sf"/>
</dbReference>
<dbReference type="eggNOG" id="COG0801">
    <property type="taxonomic scope" value="Bacteria"/>
</dbReference>
<reference evidence="14 15" key="1">
    <citation type="journal article" date="2013" name="Genome Announc.">
        <title>Complete genome sequence of Simiduia agarivorans SA1(T), a marine bacterium able to degrade a variety of polysaccharides.</title>
        <authorList>
            <person name="Lin S.Y."/>
            <person name="Shieh W.Y."/>
            <person name="Chen J.S."/>
            <person name="Tang S.L."/>
        </authorList>
    </citation>
    <scope>NUCLEOTIDE SEQUENCE [LARGE SCALE GENOMIC DNA]</scope>
    <source>
        <strain evidence="15">DSM 21679 / JCM 13881 / BCRC 17597 / SA1</strain>
    </source>
</reference>
<evidence type="ECO:0000313" key="15">
    <source>
        <dbReference type="Proteomes" id="UP000000466"/>
    </source>
</evidence>
<dbReference type="EC" id="2.7.6.3" evidence="3"/>
<dbReference type="STRING" id="1117647.M5M_07295"/>
<comment type="function">
    <text evidence="10">Catalyzes the transfer of pyrophosphate from adenosine triphosphate (ATP) to 6-hydroxymethyl-7,8-dihydropterin, an enzymatic step in folate biosynthesis pathway.</text>
</comment>
<evidence type="ECO:0000256" key="1">
    <source>
        <dbReference type="ARBA" id="ARBA00005051"/>
    </source>
</evidence>
<evidence type="ECO:0000256" key="2">
    <source>
        <dbReference type="ARBA" id="ARBA00005810"/>
    </source>
</evidence>
<dbReference type="OrthoDB" id="9808041at2"/>
<evidence type="ECO:0000256" key="11">
    <source>
        <dbReference type="ARBA" id="ARBA00029766"/>
    </source>
</evidence>
<comment type="similarity">
    <text evidence="2">Belongs to the HPPK family.</text>
</comment>
<dbReference type="GO" id="GO:0046654">
    <property type="term" value="P:tetrahydrofolate biosynthetic process"/>
    <property type="evidence" value="ECO:0007669"/>
    <property type="project" value="UniProtKB-UniPathway"/>
</dbReference>
<dbReference type="AlphaFoldDB" id="K4KHT6"/>
<dbReference type="NCBIfam" id="TIGR01498">
    <property type="entry name" value="folK"/>
    <property type="match status" value="1"/>
</dbReference>
<dbReference type="KEGG" id="saga:M5M_07295"/>
<dbReference type="GO" id="GO:0016301">
    <property type="term" value="F:kinase activity"/>
    <property type="evidence" value="ECO:0007669"/>
    <property type="project" value="UniProtKB-KW"/>
</dbReference>
<dbReference type="RefSeq" id="WP_015046827.1">
    <property type="nucleotide sequence ID" value="NC_018868.3"/>
</dbReference>
<proteinExistence type="inferred from homology"/>
<protein>
    <recommendedName>
        <fullName evidence="4">2-amino-4-hydroxy-6-hydroxymethyldihydropteridine pyrophosphokinase</fullName>
        <ecNumber evidence="3">2.7.6.3</ecNumber>
    </recommendedName>
    <alternativeName>
        <fullName evidence="11">6-hydroxymethyl-7,8-dihydropterin pyrophosphokinase</fullName>
    </alternativeName>
    <alternativeName>
        <fullName evidence="12">7,8-dihydro-6-hydroxymethylpterin-pyrophosphokinase</fullName>
    </alternativeName>
</protein>
<dbReference type="HOGENOM" id="CLU_097916_2_3_6"/>
<keyword evidence="8" id="KW-0067">ATP-binding</keyword>
<comment type="pathway">
    <text evidence="1">Cofactor biosynthesis; tetrahydrofolate biosynthesis; 2-amino-4-hydroxy-6-hydroxymethyl-7,8-dihydropteridine diphosphate from 7,8-dihydroneopterin triphosphate: step 4/4.</text>
</comment>
<evidence type="ECO:0000256" key="4">
    <source>
        <dbReference type="ARBA" id="ARBA00016218"/>
    </source>
</evidence>
<keyword evidence="5" id="KW-0808">Transferase</keyword>
<accession>K4KHT6</accession>
<evidence type="ECO:0000256" key="3">
    <source>
        <dbReference type="ARBA" id="ARBA00013253"/>
    </source>
</evidence>
<evidence type="ECO:0000256" key="7">
    <source>
        <dbReference type="ARBA" id="ARBA00022777"/>
    </source>
</evidence>
<evidence type="ECO:0000259" key="13">
    <source>
        <dbReference type="PROSITE" id="PS00794"/>
    </source>
</evidence>
<evidence type="ECO:0000256" key="8">
    <source>
        <dbReference type="ARBA" id="ARBA00022840"/>
    </source>
</evidence>
<feature type="domain" description="7,8-dihydro-6-hydroxymethylpterin-pyrophosphokinase" evidence="13">
    <location>
        <begin position="88"/>
        <end position="99"/>
    </location>
</feature>
<keyword evidence="9" id="KW-0289">Folate biosynthesis</keyword>
<evidence type="ECO:0000256" key="12">
    <source>
        <dbReference type="ARBA" id="ARBA00033413"/>
    </source>
</evidence>
<dbReference type="Gene3D" id="3.30.70.560">
    <property type="entry name" value="7,8-Dihydro-6-hydroxymethylpterin-pyrophosphokinase HPPK"/>
    <property type="match status" value="1"/>
</dbReference>
<dbReference type="Proteomes" id="UP000000466">
    <property type="component" value="Chromosome"/>
</dbReference>
<dbReference type="EMBL" id="CP003746">
    <property type="protein sequence ID" value="AFU98654.1"/>
    <property type="molecule type" value="Genomic_DNA"/>
</dbReference>
<dbReference type="SUPFAM" id="SSF55083">
    <property type="entry name" value="6-hydroxymethyl-7,8-dihydropterin pyrophosphokinase, HPPK"/>
    <property type="match status" value="1"/>
</dbReference>
<name>K4KHT6_SIMAS</name>
<keyword evidence="7" id="KW-0418">Kinase</keyword>
<dbReference type="GO" id="GO:0046656">
    <property type="term" value="P:folic acid biosynthetic process"/>
    <property type="evidence" value="ECO:0007669"/>
    <property type="project" value="UniProtKB-KW"/>
</dbReference>
<dbReference type="CDD" id="cd00483">
    <property type="entry name" value="HPPK"/>
    <property type="match status" value="1"/>
</dbReference>
<keyword evidence="15" id="KW-1185">Reference proteome</keyword>
<sequence>MAIDVAIGLGSNLDDPVGQIEQALGELNQLPGTRLINASPLYGSKAVGPAQPDYVNACARLQTTLAPLALLDALQALEQSHRRVRKIHWGPRTLDLDLLLYGDQRINLPRLTVPHAFLTERNFVLYPLADVWPDARLPDGRTLDSLLAVCTMEGLWRLGNEKE</sequence>
<evidence type="ECO:0000256" key="6">
    <source>
        <dbReference type="ARBA" id="ARBA00022741"/>
    </source>
</evidence>
<evidence type="ECO:0000313" key="14">
    <source>
        <dbReference type="EMBL" id="AFU98654.1"/>
    </source>
</evidence>
<keyword evidence="6" id="KW-0547">Nucleotide-binding</keyword>
<dbReference type="InterPro" id="IPR000550">
    <property type="entry name" value="Hppk"/>
</dbReference>
<dbReference type="UniPathway" id="UPA00077">
    <property type="reaction ID" value="UER00155"/>
</dbReference>
<dbReference type="PROSITE" id="PS00794">
    <property type="entry name" value="HPPK"/>
    <property type="match status" value="1"/>
</dbReference>
<gene>
    <name evidence="14" type="ordered locus">M5M_07295</name>
</gene>
<organism evidence="14 15">
    <name type="scientific">Simiduia agarivorans (strain DSM 21679 / JCM 13881 / BCRC 17597 / SA1)</name>
    <dbReference type="NCBI Taxonomy" id="1117647"/>
    <lineage>
        <taxon>Bacteria</taxon>
        <taxon>Pseudomonadati</taxon>
        <taxon>Pseudomonadota</taxon>
        <taxon>Gammaproteobacteria</taxon>
        <taxon>Cellvibrionales</taxon>
        <taxon>Cellvibrionaceae</taxon>
        <taxon>Simiduia</taxon>
    </lineage>
</organism>
<evidence type="ECO:0000256" key="10">
    <source>
        <dbReference type="ARBA" id="ARBA00029409"/>
    </source>
</evidence>